<gene>
    <name evidence="2" type="ORF">HMPREF2137_11145</name>
</gene>
<dbReference type="InterPro" id="IPR015943">
    <property type="entry name" value="WD40/YVTN_repeat-like_dom_sf"/>
</dbReference>
<organism evidence="2 3">
    <name type="scientific">Hoylesella buccalis DNF00853</name>
    <dbReference type="NCBI Taxonomy" id="1401074"/>
    <lineage>
        <taxon>Bacteria</taxon>
        <taxon>Pseudomonadati</taxon>
        <taxon>Bacteroidota</taxon>
        <taxon>Bacteroidia</taxon>
        <taxon>Bacteroidales</taxon>
        <taxon>Prevotellaceae</taxon>
        <taxon>Hoylesella</taxon>
    </lineage>
</organism>
<dbReference type="SUPFAM" id="SSF101898">
    <property type="entry name" value="NHL repeat"/>
    <property type="match status" value="1"/>
</dbReference>
<protein>
    <recommendedName>
        <fullName evidence="4">Lipoprotein</fullName>
    </recommendedName>
</protein>
<dbReference type="RefSeq" id="WP_036874505.1">
    <property type="nucleotide sequence ID" value="NZ_JRNN01000087.1"/>
</dbReference>
<evidence type="ECO:0000256" key="1">
    <source>
        <dbReference type="SAM" id="SignalP"/>
    </source>
</evidence>
<feature type="chain" id="PRO_5001922809" description="Lipoprotein" evidence="1">
    <location>
        <begin position="23"/>
        <end position="397"/>
    </location>
</feature>
<dbReference type="Gene3D" id="2.130.10.10">
    <property type="entry name" value="YVTN repeat-like/Quinoprotein amine dehydrogenase"/>
    <property type="match status" value="1"/>
</dbReference>
<dbReference type="AlphaFoldDB" id="A0A095ZGI5"/>
<comment type="caution">
    <text evidence="2">The sequence shown here is derived from an EMBL/GenBank/DDBJ whole genome shotgun (WGS) entry which is preliminary data.</text>
</comment>
<evidence type="ECO:0000313" key="2">
    <source>
        <dbReference type="EMBL" id="KGF33501.1"/>
    </source>
</evidence>
<feature type="signal peptide" evidence="1">
    <location>
        <begin position="1"/>
        <end position="22"/>
    </location>
</feature>
<dbReference type="Proteomes" id="UP000029556">
    <property type="component" value="Unassembled WGS sequence"/>
</dbReference>
<evidence type="ECO:0000313" key="3">
    <source>
        <dbReference type="Proteomes" id="UP000029556"/>
    </source>
</evidence>
<evidence type="ECO:0008006" key="4">
    <source>
        <dbReference type="Google" id="ProtNLM"/>
    </source>
</evidence>
<sequence>MKHYFLVAATALLVLSGLSSCSKDTPDVPPTPPAKSEAGFVHSVNIGENTYVSLFKDLTAGSLNTDNALVFAKGAFSFVHGGKVYVTDTEHLYKYAPKDGKLVQEGTTMVFPSGAKATYITFASNKKAYVSCLGIGKVWIIDPSSMTKTGEIDLSDYSLGKSSGDNNPEPCASVIRDGILYVSLNQMKSAYSCETGAYVALIDTKTDKPIKLITDSRVTMSSSGTPAGDPFVDEKGDIYFYCVGMFGYQKGAKEGFLRIKKGEQEFDKSYCFTLADVNLDGVKGGKTSYAYNKVYGGNGKVYGYLNIPGAASNPPDYVHDKSFQPFEINLYDKTCKKMNFSGTTGWAASICKSGNDIIFGMSTDQGLGYSVYHMNDGSYENVKVKTSGAPYMLHELK</sequence>
<dbReference type="EMBL" id="JRNN01000087">
    <property type="protein sequence ID" value="KGF33501.1"/>
    <property type="molecule type" value="Genomic_DNA"/>
</dbReference>
<keyword evidence="1" id="KW-0732">Signal</keyword>
<dbReference type="PROSITE" id="PS51257">
    <property type="entry name" value="PROKAR_LIPOPROTEIN"/>
    <property type="match status" value="1"/>
</dbReference>
<proteinExistence type="predicted"/>
<reference evidence="2 3" key="1">
    <citation type="submission" date="2014-07" db="EMBL/GenBank/DDBJ databases">
        <authorList>
            <person name="McCorrison J."/>
            <person name="Sanka R."/>
            <person name="Torralba M."/>
            <person name="Gillis M."/>
            <person name="Haft D.H."/>
            <person name="Methe B."/>
            <person name="Sutton G."/>
            <person name="Nelson K.E."/>
        </authorList>
    </citation>
    <scope>NUCLEOTIDE SEQUENCE [LARGE SCALE GENOMIC DNA]</scope>
    <source>
        <strain evidence="2 3">DNF00853</strain>
    </source>
</reference>
<dbReference type="OrthoDB" id="1404180at2"/>
<name>A0A095ZGI5_9BACT</name>
<accession>A0A095ZGI5</accession>